<dbReference type="Proteomes" id="UP000288216">
    <property type="component" value="Unassembled WGS sequence"/>
</dbReference>
<evidence type="ECO:0000313" key="13">
    <source>
        <dbReference type="EMBL" id="GCB83294.1"/>
    </source>
</evidence>
<feature type="domain" description="SRCR" evidence="12">
    <location>
        <begin position="4"/>
        <end position="105"/>
    </location>
</feature>
<dbReference type="PROSITE" id="PS50287">
    <property type="entry name" value="SRCR_2"/>
    <property type="match status" value="1"/>
</dbReference>
<evidence type="ECO:0000256" key="10">
    <source>
        <dbReference type="ARBA" id="ARBA00069168"/>
    </source>
</evidence>
<accession>A0A401QD48</accession>
<dbReference type="SUPFAM" id="SSF56487">
    <property type="entry name" value="SRCR-like"/>
    <property type="match status" value="1"/>
</dbReference>
<keyword evidence="6" id="KW-0675">Receptor</keyword>
<comment type="subcellular location">
    <subcellularLocation>
        <location evidence="1">Secreted</location>
    </subcellularLocation>
</comment>
<gene>
    <name evidence="13" type="ORF">scyTo_0023845</name>
</gene>
<comment type="function">
    <text evidence="8">Binds to extracellular matrix proteins. Binds to pathogen-associated molecular patterns (PAMPs) present on the cell walls of Gram-positive and Gram-negative bacteria and fungi, behaving as a pattern recognition receptor (PRR). Induces bacterial and fungal aggregation and subsequent inhibition of PAMP-induced cytokine release. Does not possess intrinsic bactericidal activity. May play a role in the innate defense and homeostasis of certain epithelial surfaces.</text>
</comment>
<evidence type="ECO:0000313" key="14">
    <source>
        <dbReference type="Proteomes" id="UP000288216"/>
    </source>
</evidence>
<dbReference type="SMART" id="SM00202">
    <property type="entry name" value="SR"/>
    <property type="match status" value="1"/>
</dbReference>
<dbReference type="OMA" id="YHEEAFF"/>
<evidence type="ECO:0000256" key="6">
    <source>
        <dbReference type="ARBA" id="ARBA00023170"/>
    </source>
</evidence>
<evidence type="ECO:0000256" key="3">
    <source>
        <dbReference type="ARBA" id="ARBA00022729"/>
    </source>
</evidence>
<keyword evidence="5 11" id="KW-1015">Disulfide bond</keyword>
<dbReference type="PANTHER" id="PTHR48071:SF15">
    <property type="entry name" value="SRCR DOMAIN-CONTAINING PROTEIN"/>
    <property type="match status" value="1"/>
</dbReference>
<dbReference type="InterPro" id="IPR036772">
    <property type="entry name" value="SRCR-like_dom_sf"/>
</dbReference>
<keyword evidence="4" id="KW-0677">Repeat</keyword>
<dbReference type="GO" id="GO:0031638">
    <property type="term" value="P:zymogen activation"/>
    <property type="evidence" value="ECO:0007669"/>
    <property type="project" value="TreeGrafter"/>
</dbReference>
<dbReference type="InterPro" id="IPR001190">
    <property type="entry name" value="SRCR"/>
</dbReference>
<dbReference type="GO" id="GO:0005886">
    <property type="term" value="C:plasma membrane"/>
    <property type="evidence" value="ECO:0007669"/>
    <property type="project" value="TreeGrafter"/>
</dbReference>
<comment type="subunit">
    <text evidence="9">Interacts with LGALS1 and laminin.</text>
</comment>
<keyword evidence="3" id="KW-0732">Signal</keyword>
<dbReference type="OrthoDB" id="536948at2759"/>
<keyword evidence="14" id="KW-1185">Reference proteome</keyword>
<sequence length="172" mass="19131">DNALRLAAGANNCSGRVEVFYDGVWGTVCNHSWDVKDGNVVCRHLGCGFVQSVPGILAYGRGWGPIWLKNVVCTGTESSLWLCSLDSVYRWSSCQHNKDAAVRCAERPERPYFELSRPARLFLRHQDVTFLCSAPAYFSGTSFQLYKDGELADMSRVTAVERAHSVTFSIVN</sequence>
<protein>
    <recommendedName>
        <fullName evidence="10">Soluble scavenger receptor cysteine-rich domain-containing protein SSC5D</fullName>
    </recommendedName>
</protein>
<dbReference type="PANTHER" id="PTHR48071">
    <property type="entry name" value="SRCR DOMAIN-CONTAINING PROTEIN"/>
    <property type="match status" value="1"/>
</dbReference>
<dbReference type="PRINTS" id="PR00258">
    <property type="entry name" value="SPERACTRCPTR"/>
</dbReference>
<keyword evidence="2" id="KW-0964">Secreted</keyword>
<feature type="disulfide bond" evidence="11">
    <location>
        <begin position="73"/>
        <end position="83"/>
    </location>
</feature>
<dbReference type="PROSITE" id="PS00420">
    <property type="entry name" value="SRCR_1"/>
    <property type="match status" value="1"/>
</dbReference>
<evidence type="ECO:0000256" key="11">
    <source>
        <dbReference type="PROSITE-ProRule" id="PRU00196"/>
    </source>
</evidence>
<dbReference type="FunFam" id="3.10.250.10:FF:000007">
    <property type="entry name" value="Soluble scavenger receptor cysteine-rich domain-containing protein SSC5D"/>
    <property type="match status" value="1"/>
</dbReference>
<evidence type="ECO:0000256" key="5">
    <source>
        <dbReference type="ARBA" id="ARBA00023157"/>
    </source>
</evidence>
<feature type="non-terminal residue" evidence="13">
    <location>
        <position position="172"/>
    </location>
</feature>
<dbReference type="AlphaFoldDB" id="A0A401QD48"/>
<evidence type="ECO:0000256" key="9">
    <source>
        <dbReference type="ARBA" id="ARBA00064153"/>
    </source>
</evidence>
<keyword evidence="7" id="KW-0325">Glycoprotein</keyword>
<comment type="caution">
    <text evidence="11">Lacks conserved residue(s) required for the propagation of feature annotation.</text>
</comment>
<dbReference type="Gene3D" id="3.10.250.10">
    <property type="entry name" value="SRCR-like domain"/>
    <property type="match status" value="1"/>
</dbReference>
<proteinExistence type="predicted"/>
<evidence type="ECO:0000256" key="1">
    <source>
        <dbReference type="ARBA" id="ARBA00004613"/>
    </source>
</evidence>
<evidence type="ECO:0000259" key="12">
    <source>
        <dbReference type="PROSITE" id="PS50287"/>
    </source>
</evidence>
<dbReference type="GO" id="GO:0004252">
    <property type="term" value="F:serine-type endopeptidase activity"/>
    <property type="evidence" value="ECO:0007669"/>
    <property type="project" value="TreeGrafter"/>
</dbReference>
<evidence type="ECO:0000256" key="4">
    <source>
        <dbReference type="ARBA" id="ARBA00022737"/>
    </source>
</evidence>
<organism evidence="13 14">
    <name type="scientific">Scyliorhinus torazame</name>
    <name type="common">Cloudy catshark</name>
    <name type="synonym">Catulus torazame</name>
    <dbReference type="NCBI Taxonomy" id="75743"/>
    <lineage>
        <taxon>Eukaryota</taxon>
        <taxon>Metazoa</taxon>
        <taxon>Chordata</taxon>
        <taxon>Craniata</taxon>
        <taxon>Vertebrata</taxon>
        <taxon>Chondrichthyes</taxon>
        <taxon>Elasmobranchii</taxon>
        <taxon>Galeomorphii</taxon>
        <taxon>Galeoidea</taxon>
        <taxon>Carcharhiniformes</taxon>
        <taxon>Scyliorhinidae</taxon>
        <taxon>Scyliorhinus</taxon>
    </lineage>
</organism>
<feature type="non-terminal residue" evidence="13">
    <location>
        <position position="1"/>
    </location>
</feature>
<comment type="caution">
    <text evidence="13">The sequence shown here is derived from an EMBL/GenBank/DDBJ whole genome shotgun (WGS) entry which is preliminary data.</text>
</comment>
<name>A0A401QD48_SCYTO</name>
<reference evidence="13 14" key="1">
    <citation type="journal article" date="2018" name="Nat. Ecol. Evol.">
        <title>Shark genomes provide insights into elasmobranch evolution and the origin of vertebrates.</title>
        <authorList>
            <person name="Hara Y"/>
            <person name="Yamaguchi K"/>
            <person name="Onimaru K"/>
            <person name="Kadota M"/>
            <person name="Koyanagi M"/>
            <person name="Keeley SD"/>
            <person name="Tatsumi K"/>
            <person name="Tanaka K"/>
            <person name="Motone F"/>
            <person name="Kageyama Y"/>
            <person name="Nozu R"/>
            <person name="Adachi N"/>
            <person name="Nishimura O"/>
            <person name="Nakagawa R"/>
            <person name="Tanegashima C"/>
            <person name="Kiyatake I"/>
            <person name="Matsumoto R"/>
            <person name="Murakumo K"/>
            <person name="Nishida K"/>
            <person name="Terakita A"/>
            <person name="Kuratani S"/>
            <person name="Sato K"/>
            <person name="Hyodo S Kuraku.S."/>
        </authorList>
    </citation>
    <scope>NUCLEOTIDE SEQUENCE [LARGE SCALE GENOMIC DNA]</scope>
</reference>
<dbReference type="EMBL" id="BFAA01034642">
    <property type="protein sequence ID" value="GCB83294.1"/>
    <property type="molecule type" value="Genomic_DNA"/>
</dbReference>
<evidence type="ECO:0000256" key="2">
    <source>
        <dbReference type="ARBA" id="ARBA00022525"/>
    </source>
</evidence>
<evidence type="ECO:0000256" key="8">
    <source>
        <dbReference type="ARBA" id="ARBA00058074"/>
    </source>
</evidence>
<dbReference type="Pfam" id="PF00530">
    <property type="entry name" value="SRCR"/>
    <property type="match status" value="1"/>
</dbReference>
<evidence type="ECO:0000256" key="7">
    <source>
        <dbReference type="ARBA" id="ARBA00023180"/>
    </source>
</evidence>
<dbReference type="GO" id="GO:0005615">
    <property type="term" value="C:extracellular space"/>
    <property type="evidence" value="ECO:0007669"/>
    <property type="project" value="TreeGrafter"/>
</dbReference>